<dbReference type="AlphaFoldDB" id="A0A3N0E8H4"/>
<comment type="caution">
    <text evidence="2">The sequence shown here is derived from an EMBL/GenBank/DDBJ whole genome shotgun (WGS) entry which is preliminary data.</text>
</comment>
<evidence type="ECO:0000313" key="2">
    <source>
        <dbReference type="EMBL" id="RNL84148.1"/>
    </source>
</evidence>
<evidence type="ECO:0008006" key="4">
    <source>
        <dbReference type="Google" id="ProtNLM"/>
    </source>
</evidence>
<dbReference type="Proteomes" id="UP000269198">
    <property type="component" value="Unassembled WGS sequence"/>
</dbReference>
<dbReference type="RefSeq" id="WP_123201641.1">
    <property type="nucleotide sequence ID" value="NZ_RJMB01000012.1"/>
</dbReference>
<dbReference type="EMBL" id="RJMB01000012">
    <property type="protein sequence ID" value="RNL84148.1"/>
    <property type="molecule type" value="Genomic_DNA"/>
</dbReference>
<evidence type="ECO:0000256" key="1">
    <source>
        <dbReference type="SAM" id="Phobius"/>
    </source>
</evidence>
<sequence length="81" mass="9350">MNRPSPRQPREPIRKPWIWVVLAAIILVSVPWYWPPETIHPIVFGLPLWSLVTLAGSVVLCGFLSWVCRTQWETPDDGEED</sequence>
<keyword evidence="1" id="KW-0812">Transmembrane</keyword>
<feature type="transmembrane region" description="Helical" evidence="1">
    <location>
        <begin position="46"/>
        <end position="67"/>
    </location>
</feature>
<evidence type="ECO:0000313" key="3">
    <source>
        <dbReference type="Proteomes" id="UP000269198"/>
    </source>
</evidence>
<accession>A0A3N0E8H4</accession>
<keyword evidence="1" id="KW-1133">Transmembrane helix</keyword>
<feature type="transmembrane region" description="Helical" evidence="1">
    <location>
        <begin position="16"/>
        <end position="34"/>
    </location>
</feature>
<proteinExistence type="predicted"/>
<dbReference type="OrthoDB" id="2112928at2"/>
<keyword evidence="3" id="KW-1185">Reference proteome</keyword>
<keyword evidence="1" id="KW-0472">Membrane</keyword>
<gene>
    <name evidence="2" type="ORF">EFW17_12995</name>
</gene>
<organism evidence="2 3">
    <name type="scientific">Halostreptopolyspora alba</name>
    <dbReference type="NCBI Taxonomy" id="2487137"/>
    <lineage>
        <taxon>Bacteria</taxon>
        <taxon>Bacillati</taxon>
        <taxon>Actinomycetota</taxon>
        <taxon>Actinomycetes</taxon>
        <taxon>Streptosporangiales</taxon>
        <taxon>Nocardiopsidaceae</taxon>
        <taxon>Halostreptopolyspora</taxon>
    </lineage>
</organism>
<protein>
    <recommendedName>
        <fullName evidence="4">DUF3311 domain-containing protein</fullName>
    </recommendedName>
</protein>
<reference evidence="2 3" key="1">
    <citation type="submission" date="2018-11" db="EMBL/GenBank/DDBJ databases">
        <title>The genome draft of YIM 96095.</title>
        <authorList>
            <person name="Tang S.-K."/>
            <person name="Chunyu W.-X."/>
            <person name="Feng Y.-Z."/>
        </authorList>
    </citation>
    <scope>NUCLEOTIDE SEQUENCE [LARGE SCALE GENOMIC DNA]</scope>
    <source>
        <strain evidence="2 3">YIM 96095</strain>
    </source>
</reference>
<name>A0A3N0E8H4_9ACTN</name>